<dbReference type="AlphaFoldDB" id="A0AAV4UGG9"/>
<evidence type="ECO:0000313" key="1">
    <source>
        <dbReference type="EMBL" id="GIY56878.1"/>
    </source>
</evidence>
<reference evidence="1 2" key="1">
    <citation type="submission" date="2021-06" db="EMBL/GenBank/DDBJ databases">
        <title>Caerostris extrusa draft genome.</title>
        <authorList>
            <person name="Kono N."/>
            <person name="Arakawa K."/>
        </authorList>
    </citation>
    <scope>NUCLEOTIDE SEQUENCE [LARGE SCALE GENOMIC DNA]</scope>
</reference>
<proteinExistence type="predicted"/>
<protein>
    <submittedName>
        <fullName evidence="1">Uncharacterized protein</fullName>
    </submittedName>
</protein>
<dbReference type="EMBL" id="BPLR01012823">
    <property type="protein sequence ID" value="GIY56878.1"/>
    <property type="molecule type" value="Genomic_DNA"/>
</dbReference>
<name>A0AAV4UGG9_CAEEX</name>
<evidence type="ECO:0000313" key="2">
    <source>
        <dbReference type="Proteomes" id="UP001054945"/>
    </source>
</evidence>
<dbReference type="Proteomes" id="UP001054945">
    <property type="component" value="Unassembled WGS sequence"/>
</dbReference>
<comment type="caution">
    <text evidence="1">The sequence shown here is derived from an EMBL/GenBank/DDBJ whole genome shotgun (WGS) entry which is preliminary data.</text>
</comment>
<sequence>MHFMCSKTGILLRPSDVSRFFRKENLEHFLGERASTSFSQQLSTQRGLLCTGKHYTVGAWKRSSSADHVGSDLKSESKQKRTHITATAYHVLSILPGKSDLYARPVFHEK</sequence>
<gene>
    <name evidence="1" type="ORF">CEXT_309781</name>
</gene>
<keyword evidence="2" id="KW-1185">Reference proteome</keyword>
<organism evidence="1 2">
    <name type="scientific">Caerostris extrusa</name>
    <name type="common">Bark spider</name>
    <name type="synonym">Caerostris bankana</name>
    <dbReference type="NCBI Taxonomy" id="172846"/>
    <lineage>
        <taxon>Eukaryota</taxon>
        <taxon>Metazoa</taxon>
        <taxon>Ecdysozoa</taxon>
        <taxon>Arthropoda</taxon>
        <taxon>Chelicerata</taxon>
        <taxon>Arachnida</taxon>
        <taxon>Araneae</taxon>
        <taxon>Araneomorphae</taxon>
        <taxon>Entelegynae</taxon>
        <taxon>Araneoidea</taxon>
        <taxon>Araneidae</taxon>
        <taxon>Caerostris</taxon>
    </lineage>
</organism>
<accession>A0AAV4UGG9</accession>